<dbReference type="Gene3D" id="1.20.58.1000">
    <property type="entry name" value="Metal-sensitive repressor, helix protomer"/>
    <property type="match status" value="1"/>
</dbReference>
<dbReference type="AlphaFoldDB" id="A0A7S8E7L7"/>
<dbReference type="Pfam" id="PF02583">
    <property type="entry name" value="Trns_repr_metal"/>
    <property type="match status" value="1"/>
</dbReference>
<gene>
    <name evidence="2" type="ORF">G4Y79_19405</name>
</gene>
<dbReference type="RefSeq" id="WP_195169905.1">
    <property type="nucleotide sequence ID" value="NZ_CP062983.1"/>
</dbReference>
<dbReference type="InterPro" id="IPR038390">
    <property type="entry name" value="Metal_Tscrpt_repr_sf"/>
</dbReference>
<protein>
    <submittedName>
        <fullName evidence="2">Metal-sensing transcriptional repressor</fullName>
    </submittedName>
</protein>
<keyword evidence="1" id="KW-0175">Coiled coil</keyword>
<dbReference type="GO" id="GO:0045892">
    <property type="term" value="P:negative regulation of DNA-templated transcription"/>
    <property type="evidence" value="ECO:0007669"/>
    <property type="project" value="UniProtKB-ARBA"/>
</dbReference>
<reference evidence="2 3" key="1">
    <citation type="submission" date="2020-02" db="EMBL/GenBank/DDBJ databases">
        <authorList>
            <person name="Zheng R.K."/>
            <person name="Sun C.M."/>
        </authorList>
    </citation>
    <scope>NUCLEOTIDE SEQUENCE [LARGE SCALE GENOMIC DNA]</scope>
    <source>
        <strain evidence="3">rifampicinis</strain>
    </source>
</reference>
<name>A0A7S8E7L7_9CHLR</name>
<dbReference type="GO" id="GO:0003677">
    <property type="term" value="F:DNA binding"/>
    <property type="evidence" value="ECO:0007669"/>
    <property type="project" value="InterPro"/>
</dbReference>
<accession>A0A7S8E7L7</accession>
<dbReference type="GO" id="GO:0046872">
    <property type="term" value="F:metal ion binding"/>
    <property type="evidence" value="ECO:0007669"/>
    <property type="project" value="InterPro"/>
</dbReference>
<evidence type="ECO:0000313" key="2">
    <source>
        <dbReference type="EMBL" id="QPC81834.1"/>
    </source>
</evidence>
<sequence>MDDMKDHVHIGDRSEHNKQTLNRIRRLKGQLDSLERMIEADEGTCEDRVIRARTIEKGVTSLIRNLVSCYMDNTARHEMVDDPDKVVADMTRIIELLNK</sequence>
<evidence type="ECO:0000313" key="3">
    <source>
        <dbReference type="Proteomes" id="UP000594468"/>
    </source>
</evidence>
<evidence type="ECO:0000256" key="1">
    <source>
        <dbReference type="SAM" id="Coils"/>
    </source>
</evidence>
<dbReference type="KEGG" id="pmet:G4Y79_19405"/>
<dbReference type="Proteomes" id="UP000594468">
    <property type="component" value="Chromosome"/>
</dbReference>
<keyword evidence="3" id="KW-1185">Reference proteome</keyword>
<proteinExistence type="predicted"/>
<dbReference type="EMBL" id="CP062983">
    <property type="protein sequence ID" value="QPC81834.1"/>
    <property type="molecule type" value="Genomic_DNA"/>
</dbReference>
<organism evidence="2 3">
    <name type="scientific">Phototrophicus methaneseepsis</name>
    <dbReference type="NCBI Taxonomy" id="2710758"/>
    <lineage>
        <taxon>Bacteria</taxon>
        <taxon>Bacillati</taxon>
        <taxon>Chloroflexota</taxon>
        <taxon>Candidatus Thermofontia</taxon>
        <taxon>Phototrophicales</taxon>
        <taxon>Phototrophicaceae</taxon>
        <taxon>Phototrophicus</taxon>
    </lineage>
</organism>
<dbReference type="InterPro" id="IPR003735">
    <property type="entry name" value="Metal_Tscrpt_repr"/>
</dbReference>
<feature type="coiled-coil region" evidence="1">
    <location>
        <begin position="17"/>
        <end position="44"/>
    </location>
</feature>